<feature type="compositionally biased region" description="Basic and acidic residues" evidence="3">
    <location>
        <begin position="1122"/>
        <end position="1134"/>
    </location>
</feature>
<evidence type="ECO:0000259" key="4">
    <source>
        <dbReference type="PROSITE" id="PS50158"/>
    </source>
</evidence>
<evidence type="ECO:0000313" key="5">
    <source>
        <dbReference type="EMBL" id="KPI86285.1"/>
    </source>
</evidence>
<dbReference type="InterPro" id="IPR041679">
    <property type="entry name" value="DNA2/NAM7-like_C"/>
</dbReference>
<dbReference type="Pfam" id="PF13087">
    <property type="entry name" value="AAA_12"/>
    <property type="match status" value="1"/>
</dbReference>
<evidence type="ECO:0000256" key="2">
    <source>
        <dbReference type="SAM" id="Coils"/>
    </source>
</evidence>
<evidence type="ECO:0000256" key="3">
    <source>
        <dbReference type="SAM" id="MobiDB-lite"/>
    </source>
</evidence>
<feature type="compositionally biased region" description="Polar residues" evidence="3">
    <location>
        <begin position="1588"/>
        <end position="1598"/>
    </location>
</feature>
<dbReference type="GO" id="GO:0031048">
    <property type="term" value="P:regulatory ncRNA-mediated heterochromatin formation"/>
    <property type="evidence" value="ECO:0007669"/>
    <property type="project" value="TreeGrafter"/>
</dbReference>
<feature type="compositionally biased region" description="Acidic residues" evidence="3">
    <location>
        <begin position="1619"/>
        <end position="1632"/>
    </location>
</feature>
<proteinExistence type="predicted"/>
<dbReference type="PROSITE" id="PS50158">
    <property type="entry name" value="ZF_CCHC"/>
    <property type="match status" value="1"/>
</dbReference>
<dbReference type="Proteomes" id="UP000038009">
    <property type="component" value="Unassembled WGS sequence"/>
</dbReference>
<dbReference type="OMA" id="KSFIGCR"/>
<dbReference type="PANTHER" id="PTHR10887">
    <property type="entry name" value="DNA2/NAM7 HELICASE FAMILY"/>
    <property type="match status" value="1"/>
</dbReference>
<dbReference type="Gene3D" id="3.40.50.300">
    <property type="entry name" value="P-loop containing nucleotide triphosphate hydrolases"/>
    <property type="match status" value="3"/>
</dbReference>
<dbReference type="InterPro" id="IPR001878">
    <property type="entry name" value="Znf_CCHC"/>
</dbReference>
<dbReference type="VEuPathDB" id="TriTrypDB:Lsey_0139_0160"/>
<dbReference type="InterPro" id="IPR047187">
    <property type="entry name" value="SF1_C_Upf1"/>
</dbReference>
<keyword evidence="1" id="KW-0863">Zinc-finger</keyword>
<dbReference type="GO" id="GO:0008270">
    <property type="term" value="F:zinc ion binding"/>
    <property type="evidence" value="ECO:0007669"/>
    <property type="project" value="UniProtKB-KW"/>
</dbReference>
<dbReference type="GO" id="GO:0003676">
    <property type="term" value="F:nucleic acid binding"/>
    <property type="evidence" value="ECO:0007669"/>
    <property type="project" value="InterPro"/>
</dbReference>
<protein>
    <recommendedName>
        <fullName evidence="4">CCHC-type domain-containing protein</fullName>
    </recommendedName>
</protein>
<feature type="coiled-coil region" evidence="2">
    <location>
        <begin position="1007"/>
        <end position="1034"/>
    </location>
</feature>
<dbReference type="InterPro" id="IPR027417">
    <property type="entry name" value="P-loop_NTPase"/>
</dbReference>
<evidence type="ECO:0000313" key="6">
    <source>
        <dbReference type="Proteomes" id="UP000038009"/>
    </source>
</evidence>
<gene>
    <name evidence="5" type="ORF">ABL78_4668</name>
</gene>
<feature type="region of interest" description="Disordered" evidence="3">
    <location>
        <begin position="1104"/>
        <end position="1153"/>
    </location>
</feature>
<feature type="compositionally biased region" description="Low complexity" evidence="3">
    <location>
        <begin position="1104"/>
        <end position="1117"/>
    </location>
</feature>
<keyword evidence="1" id="KW-0479">Metal-binding</keyword>
<feature type="domain" description="CCHC-type" evidence="4">
    <location>
        <begin position="91"/>
        <end position="106"/>
    </location>
</feature>
<comment type="caution">
    <text evidence="5">The sequence shown here is derived from an EMBL/GenBank/DDBJ whole genome shotgun (WGS) entry which is preliminary data.</text>
</comment>
<reference evidence="5 6" key="1">
    <citation type="journal article" date="2015" name="PLoS Pathog.">
        <title>Leptomonas seymouri: Adaptations to the Dixenous Life Cycle Analyzed by Genome Sequencing, Transcriptome Profiling and Co-infection with Leishmania donovani.</title>
        <authorList>
            <person name="Kraeva N."/>
            <person name="Butenko A."/>
            <person name="Hlavacova J."/>
            <person name="Kostygov A."/>
            <person name="Myskova J."/>
            <person name="Grybchuk D."/>
            <person name="Lestinova T."/>
            <person name="Votypka J."/>
            <person name="Volf P."/>
            <person name="Opperdoes F."/>
            <person name="Flegontov P."/>
            <person name="Lukes J."/>
            <person name="Yurchenko V."/>
        </authorList>
    </citation>
    <scope>NUCLEOTIDE SEQUENCE [LARGE SCALE GENOMIC DNA]</scope>
    <source>
        <strain evidence="5 6">ATCC 30220</strain>
    </source>
</reference>
<feature type="region of interest" description="Disordered" evidence="3">
    <location>
        <begin position="1580"/>
        <end position="1648"/>
    </location>
</feature>
<name>A0A0N1I638_LEPSE</name>
<dbReference type="Pfam" id="PF13086">
    <property type="entry name" value="AAA_11"/>
    <property type="match status" value="1"/>
</dbReference>
<keyword evidence="2" id="KW-0175">Coiled coil</keyword>
<keyword evidence="1" id="KW-0862">Zinc</keyword>
<dbReference type="PANTHER" id="PTHR10887:SF341">
    <property type="entry name" value="NFX1-TYPE ZINC FINGER-CONTAINING PROTEIN 1"/>
    <property type="match status" value="1"/>
</dbReference>
<dbReference type="EMBL" id="LJSK01000139">
    <property type="protein sequence ID" value="KPI86285.1"/>
    <property type="molecule type" value="Genomic_DNA"/>
</dbReference>
<dbReference type="OrthoDB" id="2423195at2759"/>
<evidence type="ECO:0000256" key="1">
    <source>
        <dbReference type="PROSITE-ProRule" id="PRU00047"/>
    </source>
</evidence>
<accession>A0A0N1I638</accession>
<dbReference type="SUPFAM" id="SSF52540">
    <property type="entry name" value="P-loop containing nucleoside triphosphate hydrolases"/>
    <property type="match status" value="1"/>
</dbReference>
<dbReference type="GO" id="GO:0004386">
    <property type="term" value="F:helicase activity"/>
    <property type="evidence" value="ECO:0007669"/>
    <property type="project" value="InterPro"/>
</dbReference>
<dbReference type="CDD" id="cd18808">
    <property type="entry name" value="SF1_C_Upf1"/>
    <property type="match status" value="1"/>
</dbReference>
<keyword evidence="6" id="KW-1185">Reference proteome</keyword>
<dbReference type="InterPro" id="IPR045055">
    <property type="entry name" value="DNA2/NAM7-like"/>
</dbReference>
<feature type="region of interest" description="Disordered" evidence="3">
    <location>
        <begin position="113"/>
        <end position="156"/>
    </location>
</feature>
<feature type="compositionally biased region" description="Low complexity" evidence="3">
    <location>
        <begin position="139"/>
        <end position="156"/>
    </location>
</feature>
<dbReference type="InterPro" id="IPR041677">
    <property type="entry name" value="DNA2/NAM7_AAA_11"/>
</dbReference>
<dbReference type="GO" id="GO:0031380">
    <property type="term" value="C:nuclear RNA-directed RNA polymerase complex"/>
    <property type="evidence" value="ECO:0007669"/>
    <property type="project" value="TreeGrafter"/>
</dbReference>
<organism evidence="5 6">
    <name type="scientific">Leptomonas seymouri</name>
    <dbReference type="NCBI Taxonomy" id="5684"/>
    <lineage>
        <taxon>Eukaryota</taxon>
        <taxon>Discoba</taxon>
        <taxon>Euglenozoa</taxon>
        <taxon>Kinetoplastea</taxon>
        <taxon>Metakinetoplastina</taxon>
        <taxon>Trypanosomatida</taxon>
        <taxon>Trypanosomatidae</taxon>
        <taxon>Leishmaniinae</taxon>
        <taxon>Leptomonas</taxon>
    </lineage>
</organism>
<sequence>MRMPLASEWTEEKNACIDWSSPPEVLSNGFTFLQILAVHPHLREHYATAELQEERAAAMSVFLRGSDADKVALLNQWQAQRLLTPRDQRWCRFCGESGHTRLRCPKRQLEESTEGCQQPHDASKGATGRAVLTQRGDGASASTSKPAAAADAAHSSEAPSALKKYLEHLQRIERRRIFEEKQKFHTEPTIVRRGNGASGANRPNPVASAAATVFAAEDRRRGLVSRIDEVNNIGFITVPGMGELKFFVDRVDVGVKMIAVADAVTFKLDSSRDYPIAVDVRHERPVISLEDVRKFLHRCRAARHPIKVMATLLMHAHEWVVLLRWLQVMREQDVSFYIEAVHTLVELTTFVGNREPIHVPVLEAFLSLMYSVAPNAAGRAAASPPPSSSGSPATPVGLASGASQRLRFYPEMVRDALELSVESLRSNKPATSAATSSAVRLAEDRWIEVAQYVILVQHYGSSSDESEVTSGASLGADAFGPCEDRDAAVVQLLQTVFSERATHATGMSARRLRSIQHRLAEQTRRTTAAATAAAGQRQQQQSGVLSLIPTAAELCVPPPDPSSVFAATNLPVNGAVTYDSTDHFIRDQRALLRADTFEAVSRLLPAVCYDLPTYTPSAETLSDVQHARVYSHVRCVGKVLTRDRDYSHPNSYLLEVHPHSAKADLRAQLHQGTTVCISTGLDPSLMLKDELFWGVVSSCDATLMKAGVIVVCPCNGSESFERMTAALERNAAAGRLDRSFLLETPIFMAGYESIMHALGAFCGPLAMPLPLVRQLVGPQAAASAAKTAADTMMVSGGASHGRIPTQEAQDGQLLSYIPSHCAVAFHEITNDIRSKFALDEGQEAVMRQLPVSKMILVQGPPGTGKSFIGCRVVEAYVRYKQLVASGDILQKVSINMLRSTRMEELLPRVGPMVVITYKNHALDEFLLDLLNSGLWEGNRPRVGQELAANMSGLALSSSSAAAGLSSGPGAFPSGKRLVRIGGRSRESALDGYNLGSLMHDCMDRAAINSLKERLVVLNQRLERLTKEIHYLENGKVPRVYFERWLTAEQRKHMTYDEREAWLAGERFVGVLNDSTDAVPPTHYLALLQSRMSALLRGEDAATAAATASTAPNASVTAGSAPAKREKEREDEKAADAALQAGEAAEREKEEDVSLSVFQEMRREEERREFNNQLHQSYLSSEAMLLARHPPSRPDGVPEELLSLWSLTPRLRHEYYAYLIASTISAKARDCQTILETMMSVIRVRRHATDELKLALLQGADVVGLTTTGCAMNQNLLRSLRPSVLVVEEAAEVLESQLLACMTDSLKQIILIGDHFQLQPKVDTFQYEKVNHMNLSLFERLAQKLQPIRLTEQRRMHPEISRLIRPFYTPQPLIDHVSLLTRPFPSASHAVLIDEVPGLAQRVFFWRHNHPEEEAPGSRSKVNTREIRMVQRVVAHLASQGVLQKSMTVITPYLGQCRMLRGVLRLRSLADVRVSTVDLYQGDENDVVILSLVRTEKLTDFIRTRNRLIVSCSRARFAMVVVGNDKLLRQCSHWQEVLDQLQADNHIGECLPITFREHPGQVQYLRVTENVSAAALEEEVNAAKRRPSASLTKNSNSTAAAKDDFIGSGVNDLNGGANEEGGEGDGDAGEEAAADDRGGDQNSGAEEDA</sequence>